<feature type="transmembrane region" description="Helical" evidence="1">
    <location>
        <begin position="81"/>
        <end position="102"/>
    </location>
</feature>
<feature type="transmembrane region" description="Helical" evidence="1">
    <location>
        <begin position="234"/>
        <end position="254"/>
    </location>
</feature>
<keyword evidence="1" id="KW-0472">Membrane</keyword>
<proteinExistence type="predicted"/>
<feature type="transmembrane region" description="Helical" evidence="1">
    <location>
        <begin position="181"/>
        <end position="199"/>
    </location>
</feature>
<sequence>MVDLNMPKTLAPRLLALASFLFMLVMNVLATSLPLNGQATNEISDRYDTLFAPIGFTFAIWGVIYLLLGVYTVVQLVADNAVIRAINPWFIASSLLNGAWIVAWHYEVLWGAAVIIGALLWTLIRINKETTATRTTLGSTLAIRIPFAVYFGWVTVATVANISALLVQAGFADGLWLSAETWTIVVLVVAVTIGSITALVNSSPSYALVLVWAFWGILSRHISPAEWNSEFPAVILATQILLPVLALVAVIALVRWLRQPVVPLVTTSLRG</sequence>
<organism evidence="2">
    <name type="scientific">freshwater metagenome</name>
    <dbReference type="NCBI Taxonomy" id="449393"/>
    <lineage>
        <taxon>unclassified sequences</taxon>
        <taxon>metagenomes</taxon>
        <taxon>ecological metagenomes</taxon>
    </lineage>
</organism>
<reference evidence="2" key="1">
    <citation type="submission" date="2020-05" db="EMBL/GenBank/DDBJ databases">
        <authorList>
            <person name="Chiriac C."/>
            <person name="Salcher M."/>
            <person name="Ghai R."/>
            <person name="Kavagutti S V."/>
        </authorList>
    </citation>
    <scope>NUCLEOTIDE SEQUENCE</scope>
</reference>
<dbReference type="PANTHER" id="PTHR33802:SF1">
    <property type="entry name" value="XK-RELATED PROTEIN"/>
    <property type="match status" value="1"/>
</dbReference>
<keyword evidence="1" id="KW-0812">Transmembrane</keyword>
<feature type="transmembrane region" description="Helical" evidence="1">
    <location>
        <begin position="54"/>
        <end position="74"/>
    </location>
</feature>
<feature type="transmembrane region" description="Helical" evidence="1">
    <location>
        <begin position="206"/>
        <end position="222"/>
    </location>
</feature>
<name>A0A6J6DVD8_9ZZZZ</name>
<accession>A0A6J6DVD8</accession>
<evidence type="ECO:0000256" key="1">
    <source>
        <dbReference type="SAM" id="Phobius"/>
    </source>
</evidence>
<gene>
    <name evidence="2" type="ORF">UFOPK1684_00540</name>
</gene>
<feature type="transmembrane region" description="Helical" evidence="1">
    <location>
        <begin position="147"/>
        <end position="169"/>
    </location>
</feature>
<feature type="transmembrane region" description="Helical" evidence="1">
    <location>
        <begin position="108"/>
        <end position="126"/>
    </location>
</feature>
<keyword evidence="1" id="KW-1133">Transmembrane helix</keyword>
<protein>
    <submittedName>
        <fullName evidence="2">Unannotated protein</fullName>
    </submittedName>
</protein>
<dbReference type="EMBL" id="CAEZTM010000017">
    <property type="protein sequence ID" value="CAB4568111.1"/>
    <property type="molecule type" value="Genomic_DNA"/>
</dbReference>
<evidence type="ECO:0000313" key="2">
    <source>
        <dbReference type="EMBL" id="CAB4568111.1"/>
    </source>
</evidence>
<dbReference type="PANTHER" id="PTHR33802">
    <property type="entry name" value="SI:CH211-161H7.5-RELATED"/>
    <property type="match status" value="1"/>
</dbReference>
<dbReference type="AlphaFoldDB" id="A0A6J6DVD8"/>